<evidence type="ECO:0000313" key="3">
    <source>
        <dbReference type="EMBL" id="KAF6374347.1"/>
    </source>
</evidence>
<accession>A0A7J7ZJ94</accession>
<feature type="domain" description="PH" evidence="2">
    <location>
        <begin position="310"/>
        <end position="397"/>
    </location>
</feature>
<name>A0A7J7ZJ94_PIPKU</name>
<gene>
    <name evidence="3" type="ORF">mPipKuh1_009566</name>
</gene>
<dbReference type="GO" id="GO:1903527">
    <property type="term" value="P:positive regulation of membrane tubulation"/>
    <property type="evidence" value="ECO:0007669"/>
    <property type="project" value="TreeGrafter"/>
</dbReference>
<protein>
    <recommendedName>
        <fullName evidence="2">PH domain-containing protein</fullName>
    </recommendedName>
</protein>
<dbReference type="InterPro" id="IPR011993">
    <property type="entry name" value="PH-like_dom_sf"/>
</dbReference>
<dbReference type="Pfam" id="PF16746">
    <property type="entry name" value="BAR_3"/>
    <property type="match status" value="1"/>
</dbReference>
<proteinExistence type="predicted"/>
<dbReference type="SUPFAM" id="SSF50729">
    <property type="entry name" value="PH domain-like"/>
    <property type="match status" value="1"/>
</dbReference>
<dbReference type="FunFam" id="1.20.1270.60:FF:000004">
    <property type="entry name" value="Arf-GAP with SH3 domain, ANK repeat and PH domain-containing protein 1"/>
    <property type="match status" value="1"/>
</dbReference>
<evidence type="ECO:0000259" key="2">
    <source>
        <dbReference type="PROSITE" id="PS50003"/>
    </source>
</evidence>
<dbReference type="SMART" id="SM00233">
    <property type="entry name" value="PH"/>
    <property type="match status" value="1"/>
</dbReference>
<dbReference type="GO" id="GO:0060271">
    <property type="term" value="P:cilium assembly"/>
    <property type="evidence" value="ECO:0007669"/>
    <property type="project" value="TreeGrafter"/>
</dbReference>
<dbReference type="GO" id="GO:0005737">
    <property type="term" value="C:cytoplasm"/>
    <property type="evidence" value="ECO:0007669"/>
    <property type="project" value="InterPro"/>
</dbReference>
<dbReference type="PANTHER" id="PTHR45854">
    <property type="entry name" value="ASAP FAMILY MEMBER"/>
    <property type="match status" value="1"/>
</dbReference>
<dbReference type="Proteomes" id="UP000558488">
    <property type="component" value="Unassembled WGS sequence"/>
</dbReference>
<dbReference type="EMBL" id="JACAGB010000003">
    <property type="protein sequence ID" value="KAF6374347.1"/>
    <property type="molecule type" value="Genomic_DNA"/>
</dbReference>
<dbReference type="InterPro" id="IPR027267">
    <property type="entry name" value="AH/BAR_dom_sf"/>
</dbReference>
<dbReference type="GO" id="GO:0002102">
    <property type="term" value="C:podosome"/>
    <property type="evidence" value="ECO:0007669"/>
    <property type="project" value="TreeGrafter"/>
</dbReference>
<dbReference type="GO" id="GO:0005096">
    <property type="term" value="F:GTPase activator activity"/>
    <property type="evidence" value="ECO:0007669"/>
    <property type="project" value="InterPro"/>
</dbReference>
<dbReference type="InterPro" id="IPR004148">
    <property type="entry name" value="BAR_dom"/>
</dbReference>
<comment type="caution">
    <text evidence="3">The sequence shown here is derived from an EMBL/GenBank/DDBJ whole genome shotgun (WGS) entry which is preliminary data.</text>
</comment>
<dbReference type="AlphaFoldDB" id="A0A7J7ZJ94"/>
<dbReference type="PROSITE" id="PS50003">
    <property type="entry name" value="PH_DOMAIN"/>
    <property type="match status" value="1"/>
</dbReference>
<keyword evidence="4" id="KW-1185">Reference proteome</keyword>
<evidence type="ECO:0000256" key="1">
    <source>
        <dbReference type="SAM" id="MobiDB-lite"/>
    </source>
</evidence>
<organism evidence="3 4">
    <name type="scientific">Pipistrellus kuhlii</name>
    <name type="common">Kuhl's pipistrelle</name>
    <dbReference type="NCBI Taxonomy" id="59472"/>
    <lineage>
        <taxon>Eukaryota</taxon>
        <taxon>Metazoa</taxon>
        <taxon>Chordata</taxon>
        <taxon>Craniata</taxon>
        <taxon>Vertebrata</taxon>
        <taxon>Euteleostomi</taxon>
        <taxon>Mammalia</taxon>
        <taxon>Eutheria</taxon>
        <taxon>Laurasiatheria</taxon>
        <taxon>Chiroptera</taxon>
        <taxon>Yangochiroptera</taxon>
        <taxon>Vespertilionidae</taxon>
        <taxon>Pipistrellus</taxon>
    </lineage>
</organism>
<dbReference type="PANTHER" id="PTHR45854:SF2">
    <property type="entry name" value="ARF-GAP WITH SH3 DOMAIN, ANK REPEAT AND PH DOMAIN-CONTAINING PROTEIN 1"/>
    <property type="match status" value="1"/>
</dbReference>
<sequence length="397" mass="45457">MASDVGPDLRVRVHRRDHGGLQLAHYFQLHRAAARLRDCRNTVALLEEALDQDRTALQKVKKSVKAIYNSGQDHVQNEENYAQVLDKFGSNFLSGDNPDLGTAFVQFSTLTKELSTLLKTLLQGLSQNVIFTLDSLLNGDLKGVQGDLKKPFDKAWKDYESKFTKIENEKREPAKQHGMMRMEITGAEIAEQTEKEPRLFQLQMCEYLIKVNKIKTKKGVDLLQNLIKYYHAQCNFFQDGLKTADKLKQYIENLAADLYNTKETQDEEKKQLTALRDLIKSSLQLDQKEDSPEPPGGYSMHQLQGNKEYGSEKKGDLLKKSDGIRKVWQRRKCAVKDGMLTISHSRVNRQPAKLNLLTCQVKPNAKDKKKSFDLISPKRSYHFRAEEEQDYVDGSQC</sequence>
<feature type="region of interest" description="Disordered" evidence="1">
    <location>
        <begin position="283"/>
        <end position="304"/>
    </location>
</feature>
<dbReference type="InterPro" id="IPR001849">
    <property type="entry name" value="PH_domain"/>
</dbReference>
<dbReference type="SUPFAM" id="SSF103657">
    <property type="entry name" value="BAR/IMD domain-like"/>
    <property type="match status" value="1"/>
</dbReference>
<dbReference type="Pfam" id="PF00169">
    <property type="entry name" value="PH"/>
    <property type="match status" value="1"/>
</dbReference>
<evidence type="ECO:0000313" key="4">
    <source>
        <dbReference type="Proteomes" id="UP000558488"/>
    </source>
</evidence>
<dbReference type="InterPro" id="IPR043593">
    <property type="entry name" value="ASAP"/>
</dbReference>
<reference evidence="3 4" key="1">
    <citation type="journal article" date="2020" name="Nature">
        <title>Six reference-quality genomes reveal evolution of bat adaptations.</title>
        <authorList>
            <person name="Jebb D."/>
            <person name="Huang Z."/>
            <person name="Pippel M."/>
            <person name="Hughes G.M."/>
            <person name="Lavrichenko K."/>
            <person name="Devanna P."/>
            <person name="Winkler S."/>
            <person name="Jermiin L.S."/>
            <person name="Skirmuntt E.C."/>
            <person name="Katzourakis A."/>
            <person name="Burkitt-Gray L."/>
            <person name="Ray D.A."/>
            <person name="Sullivan K.A.M."/>
            <person name="Roscito J.G."/>
            <person name="Kirilenko B.M."/>
            <person name="Davalos L.M."/>
            <person name="Corthals A.P."/>
            <person name="Power M.L."/>
            <person name="Jones G."/>
            <person name="Ransome R.D."/>
            <person name="Dechmann D.K.N."/>
            <person name="Locatelli A.G."/>
            <person name="Puechmaille S.J."/>
            <person name="Fedrigo O."/>
            <person name="Jarvis E.D."/>
            <person name="Hiller M."/>
            <person name="Vernes S.C."/>
            <person name="Myers E.W."/>
            <person name="Teeling E.C."/>
        </authorList>
    </citation>
    <scope>NUCLEOTIDE SEQUENCE [LARGE SCALE GENOMIC DNA]</scope>
    <source>
        <strain evidence="3">MPipKuh1</strain>
        <tissue evidence="3">Flight muscle</tissue>
    </source>
</reference>
<dbReference type="Gene3D" id="2.30.29.30">
    <property type="entry name" value="Pleckstrin-homology domain (PH domain)/Phosphotyrosine-binding domain (PTB)"/>
    <property type="match status" value="1"/>
</dbReference>
<dbReference type="Gene3D" id="1.20.1270.60">
    <property type="entry name" value="Arfaptin homology (AH) domain/BAR domain"/>
    <property type="match status" value="1"/>
</dbReference>